<proteinExistence type="predicted"/>
<keyword evidence="6" id="KW-1185">Reference proteome</keyword>
<evidence type="ECO:0000313" key="5">
    <source>
        <dbReference type="EMBL" id="KAK9723337.1"/>
    </source>
</evidence>
<protein>
    <submittedName>
        <fullName evidence="5">Carboxylesterase family</fullName>
    </submittedName>
</protein>
<dbReference type="PANTHER" id="PTHR11559">
    <property type="entry name" value="CARBOXYLESTERASE"/>
    <property type="match status" value="1"/>
</dbReference>
<accession>A0AAW1KSZ7</accession>
<name>A0AAW1KSZ7_POPJA</name>
<sequence length="783" mass="88431">MYSCSQHTFQFVIFQEMSTPNGDTDTKTDDKKVIELEEREKMLNEENKAQEKVTEFESVQPSESENEGSKIKTDFKEGREVKPKKIPIGGIQMPGFFTRSRSKEKCKDGDSDHQGDIEGAELLDQKDKEKPDDSLMNQPRVKLPNPFRKSRAMDDDVEKGSEPKEKKKFVDSICLPLVSVFPKKKKDEQNLETQTAGLASVETLDDNDKSADKNDDSKNRSLNDKEEIEKSSCKDSIKAYRVVISALFIFVLLVIIIVMIAIPGKHNILHTISYNDVRTETITSCGKVKGILDDDAVAFRGIPYALPPLNNLRFKAAQPLDNISYCWNETYLAYNSTDSCLQIHGDGTVTGTEDCLTLDVITPYVRYYSPLPVIVMIGADSFLGESPGKMRPSTRYARSKDVVFVRPNFRLGSLGFLATKSLSDSDYPHISGNYALIRLSDSDYPHISGNYALSDIMQALEWVRLNIEHFGGNSSAVTLFGHRAGATLVTALAMMPGKKNFARAWATSGGAIFPTKSLGESEKDNDILLTAIPCPINDYKCLRDADAYNLMSSIPDTWRKPHPDLPEKGEDPKKRHEWLVLDGKILHTRGGNRIPISRKREKIRKNVTNVLGATAHAASTEKLLNKYTAWNEELVVQHVKNSLLGDLKLTEDVLNIYPKTYKGLSAMITDIRTICPLYEFYTRTENTFFYVVTQTRGPEDLADIDSDVDAILGRYEPKTPEQRRYFTSIQQLFYHYVWHGKIDEKALYGRNVLIVEQDVRAESKYSQCDFWIEKNLTAFGQLD</sequence>
<feature type="compositionally biased region" description="Basic and acidic residues" evidence="2">
    <location>
        <begin position="101"/>
        <end position="116"/>
    </location>
</feature>
<feature type="compositionally biased region" description="Basic and acidic residues" evidence="2">
    <location>
        <begin position="206"/>
        <end position="227"/>
    </location>
</feature>
<feature type="compositionally biased region" description="Basic and acidic residues" evidence="2">
    <location>
        <begin position="67"/>
        <end position="83"/>
    </location>
</feature>
<dbReference type="InterPro" id="IPR019819">
    <property type="entry name" value="Carboxylesterase_B_CS"/>
</dbReference>
<keyword evidence="3" id="KW-1133">Transmembrane helix</keyword>
<evidence type="ECO:0000256" key="3">
    <source>
        <dbReference type="SAM" id="Phobius"/>
    </source>
</evidence>
<feature type="domain" description="Carboxylesterase type B" evidence="4">
    <location>
        <begin position="445"/>
        <end position="693"/>
    </location>
</feature>
<reference evidence="5 6" key="1">
    <citation type="journal article" date="2024" name="BMC Genomics">
        <title>De novo assembly and annotation of Popillia japonica's genome with initial clues to its potential as an invasive pest.</title>
        <authorList>
            <person name="Cucini C."/>
            <person name="Boschi S."/>
            <person name="Funari R."/>
            <person name="Cardaioli E."/>
            <person name="Iannotti N."/>
            <person name="Marturano G."/>
            <person name="Paoli F."/>
            <person name="Bruttini M."/>
            <person name="Carapelli A."/>
            <person name="Frati F."/>
            <person name="Nardi F."/>
        </authorList>
    </citation>
    <scope>NUCLEOTIDE SEQUENCE [LARGE SCALE GENOMIC DNA]</scope>
    <source>
        <strain evidence="5">DMR45628</strain>
    </source>
</reference>
<feature type="compositionally biased region" description="Basic and acidic residues" evidence="2">
    <location>
        <begin position="42"/>
        <end position="55"/>
    </location>
</feature>
<dbReference type="EMBL" id="JASPKY010000181">
    <property type="protein sequence ID" value="KAK9723337.1"/>
    <property type="molecule type" value="Genomic_DNA"/>
</dbReference>
<dbReference type="SUPFAM" id="SSF53474">
    <property type="entry name" value="alpha/beta-Hydrolases"/>
    <property type="match status" value="1"/>
</dbReference>
<evidence type="ECO:0000256" key="2">
    <source>
        <dbReference type="SAM" id="MobiDB-lite"/>
    </source>
</evidence>
<dbReference type="InterPro" id="IPR029058">
    <property type="entry name" value="AB_hydrolase_fold"/>
</dbReference>
<feature type="compositionally biased region" description="Basic and acidic residues" evidence="2">
    <location>
        <begin position="151"/>
        <end position="164"/>
    </location>
</feature>
<keyword evidence="3" id="KW-0812">Transmembrane</keyword>
<feature type="domain" description="Carboxylesterase type B" evidence="4">
    <location>
        <begin position="283"/>
        <end position="436"/>
    </location>
</feature>
<feature type="region of interest" description="Disordered" evidence="2">
    <location>
        <begin position="192"/>
        <end position="227"/>
    </location>
</feature>
<gene>
    <name evidence="5" type="ORF">QE152_g19263</name>
</gene>
<evidence type="ECO:0000256" key="1">
    <source>
        <dbReference type="ARBA" id="ARBA00023180"/>
    </source>
</evidence>
<evidence type="ECO:0000313" key="6">
    <source>
        <dbReference type="Proteomes" id="UP001458880"/>
    </source>
</evidence>
<dbReference type="Proteomes" id="UP001458880">
    <property type="component" value="Unassembled WGS sequence"/>
</dbReference>
<comment type="caution">
    <text evidence="5">The sequence shown here is derived from an EMBL/GenBank/DDBJ whole genome shotgun (WGS) entry which is preliminary data.</text>
</comment>
<feature type="compositionally biased region" description="Basic and acidic residues" evidence="2">
    <location>
        <begin position="123"/>
        <end position="133"/>
    </location>
</feature>
<dbReference type="Gene3D" id="3.40.50.1820">
    <property type="entry name" value="alpha/beta hydrolase"/>
    <property type="match status" value="1"/>
</dbReference>
<keyword evidence="3" id="KW-0472">Membrane</keyword>
<dbReference type="InterPro" id="IPR002018">
    <property type="entry name" value="CarbesteraseB"/>
</dbReference>
<keyword evidence="1" id="KW-0325">Glycoprotein</keyword>
<feature type="region of interest" description="Disordered" evidence="2">
    <location>
        <begin position="42"/>
        <end position="164"/>
    </location>
</feature>
<feature type="transmembrane region" description="Helical" evidence="3">
    <location>
        <begin position="239"/>
        <end position="262"/>
    </location>
</feature>
<dbReference type="PROSITE" id="PS00941">
    <property type="entry name" value="CARBOXYLESTERASE_B_2"/>
    <property type="match status" value="1"/>
</dbReference>
<dbReference type="Pfam" id="PF00135">
    <property type="entry name" value="COesterase"/>
    <property type="match status" value="2"/>
</dbReference>
<dbReference type="AlphaFoldDB" id="A0AAW1KSZ7"/>
<dbReference type="InterPro" id="IPR050309">
    <property type="entry name" value="Type-B_Carboxylest/Lipase"/>
</dbReference>
<organism evidence="5 6">
    <name type="scientific">Popillia japonica</name>
    <name type="common">Japanese beetle</name>
    <dbReference type="NCBI Taxonomy" id="7064"/>
    <lineage>
        <taxon>Eukaryota</taxon>
        <taxon>Metazoa</taxon>
        <taxon>Ecdysozoa</taxon>
        <taxon>Arthropoda</taxon>
        <taxon>Hexapoda</taxon>
        <taxon>Insecta</taxon>
        <taxon>Pterygota</taxon>
        <taxon>Neoptera</taxon>
        <taxon>Endopterygota</taxon>
        <taxon>Coleoptera</taxon>
        <taxon>Polyphaga</taxon>
        <taxon>Scarabaeiformia</taxon>
        <taxon>Scarabaeidae</taxon>
        <taxon>Rutelinae</taxon>
        <taxon>Popillia</taxon>
    </lineage>
</organism>
<evidence type="ECO:0000259" key="4">
    <source>
        <dbReference type="Pfam" id="PF00135"/>
    </source>
</evidence>